<dbReference type="Proteomes" id="UP000015453">
    <property type="component" value="Unassembled WGS sequence"/>
</dbReference>
<dbReference type="Gene3D" id="2.40.330.10">
    <property type="entry name" value="DNA-binding pseudobarrel domain"/>
    <property type="match status" value="1"/>
</dbReference>
<dbReference type="SUPFAM" id="SSF101936">
    <property type="entry name" value="DNA-binding pseudobarrel domain"/>
    <property type="match status" value="1"/>
</dbReference>
<dbReference type="CDD" id="cd10017">
    <property type="entry name" value="B3_DNA"/>
    <property type="match status" value="1"/>
</dbReference>
<dbReference type="OrthoDB" id="1909330at2759"/>
<evidence type="ECO:0000259" key="6">
    <source>
        <dbReference type="PROSITE" id="PS50863"/>
    </source>
</evidence>
<gene>
    <name evidence="7" type="ORF">M569_06854</name>
</gene>
<reference evidence="7 8" key="1">
    <citation type="journal article" date="2013" name="BMC Genomics">
        <title>The miniature genome of a carnivorous plant Genlisea aurea contains a low number of genes and short non-coding sequences.</title>
        <authorList>
            <person name="Leushkin E.V."/>
            <person name="Sutormin R.A."/>
            <person name="Nabieva E.R."/>
            <person name="Penin A.A."/>
            <person name="Kondrashov A.S."/>
            <person name="Logacheva M.D."/>
        </authorList>
    </citation>
    <scope>NUCLEOTIDE SEQUENCE [LARGE SCALE GENOMIC DNA]</scope>
</reference>
<evidence type="ECO:0000256" key="2">
    <source>
        <dbReference type="ARBA" id="ARBA00023015"/>
    </source>
</evidence>
<dbReference type="EMBL" id="AUSU01002859">
    <property type="protein sequence ID" value="EPS67917.1"/>
    <property type="molecule type" value="Genomic_DNA"/>
</dbReference>
<dbReference type="InterPro" id="IPR044837">
    <property type="entry name" value="REM16-like"/>
</dbReference>
<dbReference type="GO" id="GO:0003677">
    <property type="term" value="F:DNA binding"/>
    <property type="evidence" value="ECO:0007669"/>
    <property type="project" value="UniProtKB-KW"/>
</dbReference>
<evidence type="ECO:0000313" key="7">
    <source>
        <dbReference type="EMBL" id="EPS67917.1"/>
    </source>
</evidence>
<evidence type="ECO:0000256" key="3">
    <source>
        <dbReference type="ARBA" id="ARBA00023125"/>
    </source>
</evidence>
<protein>
    <recommendedName>
        <fullName evidence="6">TF-B3 domain-containing protein</fullName>
    </recommendedName>
</protein>
<name>S8E6B6_9LAMI</name>
<dbReference type="PANTHER" id="PTHR31391">
    <property type="entry name" value="B3 DOMAIN-CONTAINING PROTEIN OS11G0197600-RELATED"/>
    <property type="match status" value="1"/>
</dbReference>
<dbReference type="InterPro" id="IPR003340">
    <property type="entry name" value="B3_DNA-bd"/>
</dbReference>
<sequence>LDSHAVVQVNPPSQYPSFLKQLLKSHLSGKFYLGLPKKFCDEHLPSHDGTVILVDEDGQEYSTRYSFRKNRISGGWRGFSNAHKLMEGDSLVFHLLEPCRFKVYIVRACKASENSVSMVELPIPDSKKNPLPDPVETEHRVGRVHPTKRKRLIPDDKPGNAITLFNPNVIQSIRNSVPDAKFKDVNDFEAFSIRLDGLILDSQIPIDVRTRYYYLCCSQKICNLAIVMIAETVVIADAIRSSSLSISLHQLECWEKTLKAFDDLGMVVGFMRSRLHRLIGLSHEYQSNAETRRAKLAQTESPWSSMKLLAQNLEAEVKSLVSKNDMISLEFQQVAGAPW</sequence>
<evidence type="ECO:0000313" key="8">
    <source>
        <dbReference type="Proteomes" id="UP000015453"/>
    </source>
</evidence>
<keyword evidence="4" id="KW-0804">Transcription</keyword>
<keyword evidence="5" id="KW-0539">Nucleus</keyword>
<keyword evidence="2" id="KW-0805">Transcription regulation</keyword>
<evidence type="ECO:0000256" key="5">
    <source>
        <dbReference type="ARBA" id="ARBA00023242"/>
    </source>
</evidence>
<dbReference type="Pfam" id="PF02362">
    <property type="entry name" value="B3"/>
    <property type="match status" value="1"/>
</dbReference>
<dbReference type="PANTHER" id="PTHR31391:SF168">
    <property type="entry name" value="B3 DOMAIN-CONTAINING PROTEIN REM16-LIKE"/>
    <property type="match status" value="1"/>
</dbReference>
<dbReference type="SMART" id="SM01019">
    <property type="entry name" value="B3"/>
    <property type="match status" value="1"/>
</dbReference>
<evidence type="ECO:0000256" key="1">
    <source>
        <dbReference type="ARBA" id="ARBA00004123"/>
    </source>
</evidence>
<dbReference type="GO" id="GO:0005634">
    <property type="term" value="C:nucleus"/>
    <property type="evidence" value="ECO:0007669"/>
    <property type="project" value="UniProtKB-SubCell"/>
</dbReference>
<dbReference type="PROSITE" id="PS50863">
    <property type="entry name" value="B3"/>
    <property type="match status" value="1"/>
</dbReference>
<keyword evidence="3" id="KW-0238">DNA-binding</keyword>
<proteinExistence type="predicted"/>
<evidence type="ECO:0000256" key="4">
    <source>
        <dbReference type="ARBA" id="ARBA00023163"/>
    </source>
</evidence>
<accession>S8E6B6</accession>
<feature type="non-terminal residue" evidence="7">
    <location>
        <position position="1"/>
    </location>
</feature>
<dbReference type="AlphaFoldDB" id="S8E6B6"/>
<comment type="subcellular location">
    <subcellularLocation>
        <location evidence="1">Nucleus</location>
    </subcellularLocation>
</comment>
<feature type="domain" description="TF-B3" evidence="6">
    <location>
        <begin position="18"/>
        <end position="109"/>
    </location>
</feature>
<keyword evidence="8" id="KW-1185">Reference proteome</keyword>
<organism evidence="7 8">
    <name type="scientific">Genlisea aurea</name>
    <dbReference type="NCBI Taxonomy" id="192259"/>
    <lineage>
        <taxon>Eukaryota</taxon>
        <taxon>Viridiplantae</taxon>
        <taxon>Streptophyta</taxon>
        <taxon>Embryophyta</taxon>
        <taxon>Tracheophyta</taxon>
        <taxon>Spermatophyta</taxon>
        <taxon>Magnoliopsida</taxon>
        <taxon>eudicotyledons</taxon>
        <taxon>Gunneridae</taxon>
        <taxon>Pentapetalae</taxon>
        <taxon>asterids</taxon>
        <taxon>lamiids</taxon>
        <taxon>Lamiales</taxon>
        <taxon>Lentibulariaceae</taxon>
        <taxon>Genlisea</taxon>
    </lineage>
</organism>
<dbReference type="InterPro" id="IPR015300">
    <property type="entry name" value="DNA-bd_pseudobarrel_sf"/>
</dbReference>
<comment type="caution">
    <text evidence="7">The sequence shown here is derived from an EMBL/GenBank/DDBJ whole genome shotgun (WGS) entry which is preliminary data.</text>
</comment>